<dbReference type="GO" id="GO:0003677">
    <property type="term" value="F:DNA binding"/>
    <property type="evidence" value="ECO:0007669"/>
    <property type="project" value="UniProtKB-KW"/>
</dbReference>
<keyword evidence="7" id="KW-0539">Nucleus</keyword>
<feature type="region of interest" description="Disordered" evidence="9">
    <location>
        <begin position="241"/>
        <end position="301"/>
    </location>
</feature>
<dbReference type="PANTHER" id="PTHR13989:SF33">
    <property type="entry name" value="CST COMPLEX SUBUNIT STN1"/>
    <property type="match status" value="1"/>
</dbReference>
<dbReference type="GO" id="GO:0000781">
    <property type="term" value="C:chromosome, telomeric region"/>
    <property type="evidence" value="ECO:0007669"/>
    <property type="project" value="UniProtKB-SubCell"/>
</dbReference>
<dbReference type="KEGG" id="pco:PHACADRAFT_171327"/>
<dbReference type="Gene3D" id="2.40.50.140">
    <property type="entry name" value="Nucleic acid-binding proteins"/>
    <property type="match status" value="1"/>
</dbReference>
<feature type="compositionally biased region" description="Basic and acidic residues" evidence="9">
    <location>
        <begin position="368"/>
        <end position="377"/>
    </location>
</feature>
<accession>K5X5F5</accession>
<feature type="compositionally biased region" description="Low complexity" evidence="9">
    <location>
        <begin position="252"/>
        <end position="283"/>
    </location>
</feature>
<evidence type="ECO:0000313" key="10">
    <source>
        <dbReference type="EMBL" id="EKM58092.1"/>
    </source>
</evidence>
<dbReference type="InterPro" id="IPR040260">
    <property type="entry name" value="RFA2-like"/>
</dbReference>
<feature type="compositionally biased region" description="Acidic residues" evidence="9">
    <location>
        <begin position="557"/>
        <end position="569"/>
    </location>
</feature>
<gene>
    <name evidence="10" type="ORF">PHACADRAFT_171327</name>
</gene>
<keyword evidence="4" id="KW-0158">Chromosome</keyword>
<evidence type="ECO:0000256" key="9">
    <source>
        <dbReference type="SAM" id="MobiDB-lite"/>
    </source>
</evidence>
<feature type="region of interest" description="Disordered" evidence="9">
    <location>
        <begin position="430"/>
        <end position="473"/>
    </location>
</feature>
<feature type="compositionally biased region" description="Polar residues" evidence="9">
    <location>
        <begin position="330"/>
        <end position="340"/>
    </location>
</feature>
<dbReference type="HOGENOM" id="CLU_019576_0_0_1"/>
<keyword evidence="11" id="KW-1185">Reference proteome</keyword>
<dbReference type="InParanoid" id="K5X5F5"/>
<feature type="compositionally biased region" description="Polar residues" evidence="9">
    <location>
        <begin position="241"/>
        <end position="251"/>
    </location>
</feature>
<sequence>MSMNAAKFRPRPPMSKGEQSPLKKVHVAAPESSAAAVGRDARRSLHTHGQLWKWTLTSSAVAPCRVQDIFALEECEGTKGGMDPDFFWLGRVPCRSVTICGVVVGVQQYEQRTLYSLDDGTGMVECNLRHNLVQPPASPRKSASHALSKYQPPKESAAGSSKNSAEPPKPVAAVGDIIRVVGRVLNRHWTRIVNAERIAVCRSPTEEPLHWLAVADLHKLWYHPPNPELFFIPKPVAPATQSTQFSKSTRVASQQAPSEPSSPLKASIASSAPSTPSSATTTSVHGPHSPPRLRHPSRLHSRDLTANTFRIYFKHYMDNSPLEKQRRRQSSPTPQTQRTASDNDEEDLEKLRAWLPSEPETPTKQRRKGQESSERLPEPTPRPNRLRLNSDWTPRPNASTVDDDLRGFTLSHLRRVPELALLAKRVVDAEAKRRTREERKKVKEQTQPSLRGKHASPTKSYRTSATSVKASVASAKPGEPKAAKMKRLFRYTIRQLYDEGSIVLWDGPVRAMPLAPIPAPAFSAAASTYDSQKENKLWRAKDSQASSASQEARDPLDGDGELSDPPEDEDAYVPLTSAYLCKIVEGAIGDIITKPRHKKAGPPPGPTPEEITSHLRRRDERWARVGDWAIKDALEWGKEQGRVWCIGDNRWEVCG</sequence>
<reference evidence="10 11" key="1">
    <citation type="journal article" date="2012" name="BMC Genomics">
        <title>Comparative genomics of the white-rot fungi, Phanerochaete carnosa and P. chrysosporium, to elucidate the genetic basis of the distinct wood types they colonize.</title>
        <authorList>
            <person name="Suzuki H."/>
            <person name="MacDonald J."/>
            <person name="Syed K."/>
            <person name="Salamov A."/>
            <person name="Hori C."/>
            <person name="Aerts A."/>
            <person name="Henrissat B."/>
            <person name="Wiebenga A."/>
            <person name="vanKuyk P.A."/>
            <person name="Barry K."/>
            <person name="Lindquist E."/>
            <person name="LaButti K."/>
            <person name="Lapidus A."/>
            <person name="Lucas S."/>
            <person name="Coutinho P."/>
            <person name="Gong Y."/>
            <person name="Samejima M."/>
            <person name="Mahadevan R."/>
            <person name="Abou-Zaid M."/>
            <person name="de Vries R.P."/>
            <person name="Igarashi K."/>
            <person name="Yadav J.S."/>
            <person name="Grigoriev I.V."/>
            <person name="Master E.R."/>
        </authorList>
    </citation>
    <scope>NUCLEOTIDE SEQUENCE [LARGE SCALE GENOMIC DNA]</scope>
    <source>
        <strain evidence="10 11">HHB-10118-sp</strain>
    </source>
</reference>
<dbReference type="InterPro" id="IPR012340">
    <property type="entry name" value="NA-bd_OB-fold"/>
</dbReference>
<dbReference type="GeneID" id="18909552"/>
<evidence type="ECO:0000256" key="2">
    <source>
        <dbReference type="ARBA" id="ARBA00004574"/>
    </source>
</evidence>
<evidence type="ECO:0000256" key="6">
    <source>
        <dbReference type="ARBA" id="ARBA00023125"/>
    </source>
</evidence>
<organism evidence="10 11">
    <name type="scientific">Phanerochaete carnosa (strain HHB-10118-sp)</name>
    <name type="common">White-rot fungus</name>
    <name type="synonym">Peniophora carnosa</name>
    <dbReference type="NCBI Taxonomy" id="650164"/>
    <lineage>
        <taxon>Eukaryota</taxon>
        <taxon>Fungi</taxon>
        <taxon>Dikarya</taxon>
        <taxon>Basidiomycota</taxon>
        <taxon>Agaricomycotina</taxon>
        <taxon>Agaricomycetes</taxon>
        <taxon>Polyporales</taxon>
        <taxon>Phanerochaetaceae</taxon>
        <taxon>Phanerochaete</taxon>
    </lineage>
</organism>
<feature type="region of interest" description="Disordered" evidence="9">
    <location>
        <begin position="535"/>
        <end position="569"/>
    </location>
</feature>
<dbReference type="PANTHER" id="PTHR13989">
    <property type="entry name" value="REPLICATION PROTEIN A-RELATED"/>
    <property type="match status" value="1"/>
</dbReference>
<proteinExistence type="predicted"/>
<evidence type="ECO:0000256" key="4">
    <source>
        <dbReference type="ARBA" id="ARBA00022454"/>
    </source>
</evidence>
<evidence type="ECO:0000256" key="1">
    <source>
        <dbReference type="ARBA" id="ARBA00004123"/>
    </source>
</evidence>
<feature type="compositionally biased region" description="Low complexity" evidence="9">
    <location>
        <begin position="463"/>
        <end position="473"/>
    </location>
</feature>
<protein>
    <recommendedName>
        <fullName evidence="3">CST complex subunit STN1</fullName>
    </recommendedName>
    <alternativeName>
        <fullName evidence="8">Suppressor of cdc thirteen homolog</fullName>
    </alternativeName>
</protein>
<feature type="compositionally biased region" description="Basic and acidic residues" evidence="9">
    <location>
        <begin position="430"/>
        <end position="444"/>
    </location>
</feature>
<dbReference type="STRING" id="650164.K5X5F5"/>
<evidence type="ECO:0000256" key="7">
    <source>
        <dbReference type="ARBA" id="ARBA00023242"/>
    </source>
</evidence>
<feature type="region of interest" description="Disordered" evidence="9">
    <location>
        <begin position="318"/>
        <end position="403"/>
    </location>
</feature>
<evidence type="ECO:0000256" key="8">
    <source>
        <dbReference type="ARBA" id="ARBA00030039"/>
    </source>
</evidence>
<feature type="region of interest" description="Disordered" evidence="9">
    <location>
        <begin position="1"/>
        <end position="23"/>
    </location>
</feature>
<evidence type="ECO:0000256" key="3">
    <source>
        <dbReference type="ARBA" id="ARBA00017411"/>
    </source>
</evidence>
<dbReference type="GO" id="GO:0005634">
    <property type="term" value="C:nucleus"/>
    <property type="evidence" value="ECO:0007669"/>
    <property type="project" value="UniProtKB-SubCell"/>
</dbReference>
<feature type="compositionally biased region" description="Polar residues" evidence="9">
    <location>
        <begin position="390"/>
        <end position="400"/>
    </location>
</feature>
<dbReference type="OrthoDB" id="77828at2759"/>
<feature type="region of interest" description="Disordered" evidence="9">
    <location>
        <begin position="593"/>
        <end position="615"/>
    </location>
</feature>
<dbReference type="EMBL" id="JH930470">
    <property type="protein sequence ID" value="EKM58092.1"/>
    <property type="molecule type" value="Genomic_DNA"/>
</dbReference>
<keyword evidence="5" id="KW-0779">Telomere</keyword>
<name>K5X5F5_PHACS</name>
<dbReference type="RefSeq" id="XP_007393419.1">
    <property type="nucleotide sequence ID" value="XM_007393357.1"/>
</dbReference>
<feature type="region of interest" description="Disordered" evidence="9">
    <location>
        <begin position="134"/>
        <end position="169"/>
    </location>
</feature>
<comment type="subcellular location">
    <subcellularLocation>
        <location evidence="2">Chromosome</location>
        <location evidence="2">Telomere</location>
    </subcellularLocation>
    <subcellularLocation>
        <location evidence="1">Nucleus</location>
    </subcellularLocation>
</comment>
<dbReference type="AlphaFoldDB" id="K5X5F5"/>
<keyword evidence="6" id="KW-0238">DNA-binding</keyword>
<dbReference type="Proteomes" id="UP000008370">
    <property type="component" value="Unassembled WGS sequence"/>
</dbReference>
<dbReference type="SUPFAM" id="SSF50249">
    <property type="entry name" value="Nucleic acid-binding proteins"/>
    <property type="match status" value="1"/>
</dbReference>
<evidence type="ECO:0000313" key="11">
    <source>
        <dbReference type="Proteomes" id="UP000008370"/>
    </source>
</evidence>
<evidence type="ECO:0000256" key="5">
    <source>
        <dbReference type="ARBA" id="ARBA00022895"/>
    </source>
</evidence>